<dbReference type="InterPro" id="IPR036396">
    <property type="entry name" value="Cyt_P450_sf"/>
</dbReference>
<dbReference type="Gene3D" id="1.10.630.10">
    <property type="entry name" value="Cytochrome P450"/>
    <property type="match status" value="1"/>
</dbReference>
<keyword evidence="4 8" id="KW-1133">Transmembrane helix</keyword>
<gene>
    <name evidence="9" type="ORF">J5N97_025129</name>
</gene>
<evidence type="ECO:0000256" key="8">
    <source>
        <dbReference type="SAM" id="Phobius"/>
    </source>
</evidence>
<dbReference type="GO" id="GO:0005506">
    <property type="term" value="F:iron ion binding"/>
    <property type="evidence" value="ECO:0007669"/>
    <property type="project" value="InterPro"/>
</dbReference>
<dbReference type="InterPro" id="IPR017972">
    <property type="entry name" value="Cyt_P450_CS"/>
</dbReference>
<comment type="similarity">
    <text evidence="7">Belongs to the cytochrome P450 family.</text>
</comment>
<dbReference type="PANTHER" id="PTHR24298:SF800">
    <property type="entry name" value="CYTOCHROME P450 89A2-RELATED"/>
    <property type="match status" value="1"/>
</dbReference>
<organism evidence="9 10">
    <name type="scientific">Dioscorea zingiberensis</name>
    <dbReference type="NCBI Taxonomy" id="325984"/>
    <lineage>
        <taxon>Eukaryota</taxon>
        <taxon>Viridiplantae</taxon>
        <taxon>Streptophyta</taxon>
        <taxon>Embryophyta</taxon>
        <taxon>Tracheophyta</taxon>
        <taxon>Spermatophyta</taxon>
        <taxon>Magnoliopsida</taxon>
        <taxon>Liliopsida</taxon>
        <taxon>Dioscoreales</taxon>
        <taxon>Dioscoreaceae</taxon>
        <taxon>Dioscorea</taxon>
    </lineage>
</organism>
<dbReference type="InterPro" id="IPR051103">
    <property type="entry name" value="Plant_metabolite_P450s"/>
</dbReference>
<evidence type="ECO:0000256" key="7">
    <source>
        <dbReference type="RuleBase" id="RU000461"/>
    </source>
</evidence>
<comment type="caution">
    <text evidence="9">The sequence shown here is derived from an EMBL/GenBank/DDBJ whole genome shotgun (WGS) entry which is preliminary data.</text>
</comment>
<keyword evidence="6 7" id="KW-0349">Heme</keyword>
<keyword evidence="2 8" id="KW-0812">Transmembrane</keyword>
<dbReference type="PRINTS" id="PR00385">
    <property type="entry name" value="P450"/>
</dbReference>
<keyword evidence="6 7" id="KW-0408">Iron</keyword>
<dbReference type="InterPro" id="IPR001128">
    <property type="entry name" value="Cyt_P450"/>
</dbReference>
<dbReference type="SUPFAM" id="SSF48264">
    <property type="entry name" value="Cytochrome P450"/>
    <property type="match status" value="1"/>
</dbReference>
<proteinExistence type="inferred from homology"/>
<dbReference type="GO" id="GO:0016020">
    <property type="term" value="C:membrane"/>
    <property type="evidence" value="ECO:0007669"/>
    <property type="project" value="UniProtKB-SubCell"/>
</dbReference>
<dbReference type="AlphaFoldDB" id="A0A9D5C7Q3"/>
<reference evidence="9" key="2">
    <citation type="journal article" date="2022" name="Hortic Res">
        <title>The genome of Dioscorea zingiberensis sheds light on the biosynthesis, origin and evolution of the medicinally important diosgenin saponins.</title>
        <authorList>
            <person name="Li Y."/>
            <person name="Tan C."/>
            <person name="Li Z."/>
            <person name="Guo J."/>
            <person name="Li S."/>
            <person name="Chen X."/>
            <person name="Wang C."/>
            <person name="Dai X."/>
            <person name="Yang H."/>
            <person name="Song W."/>
            <person name="Hou L."/>
            <person name="Xu J."/>
            <person name="Tong Z."/>
            <person name="Xu A."/>
            <person name="Yuan X."/>
            <person name="Wang W."/>
            <person name="Yang Q."/>
            <person name="Chen L."/>
            <person name="Sun Z."/>
            <person name="Wang K."/>
            <person name="Pan B."/>
            <person name="Chen J."/>
            <person name="Bao Y."/>
            <person name="Liu F."/>
            <person name="Qi X."/>
            <person name="Gang D.R."/>
            <person name="Wen J."/>
            <person name="Li J."/>
        </authorList>
    </citation>
    <scope>NUCLEOTIDE SEQUENCE</scope>
    <source>
        <strain evidence="9">Dzin_1.0</strain>
    </source>
</reference>
<dbReference type="PANTHER" id="PTHR24298">
    <property type="entry name" value="FLAVONOID 3'-MONOOXYGENASE-RELATED"/>
    <property type="match status" value="1"/>
</dbReference>
<evidence type="ECO:0000256" key="1">
    <source>
        <dbReference type="ARBA" id="ARBA00004167"/>
    </source>
</evidence>
<comment type="subcellular location">
    <subcellularLocation>
        <location evidence="1">Membrane</location>
        <topology evidence="1">Single-pass membrane protein</topology>
    </subcellularLocation>
</comment>
<dbReference type="Pfam" id="PF00067">
    <property type="entry name" value="p450"/>
    <property type="match status" value="1"/>
</dbReference>
<feature type="transmembrane region" description="Helical" evidence="8">
    <location>
        <begin position="210"/>
        <end position="232"/>
    </location>
</feature>
<evidence type="ECO:0000256" key="5">
    <source>
        <dbReference type="ARBA" id="ARBA00023136"/>
    </source>
</evidence>
<evidence type="ECO:0000256" key="4">
    <source>
        <dbReference type="ARBA" id="ARBA00022989"/>
    </source>
</evidence>
<keyword evidence="10" id="KW-1185">Reference proteome</keyword>
<keyword evidence="5 8" id="KW-0472">Membrane</keyword>
<dbReference type="PRINTS" id="PR00463">
    <property type="entry name" value="EP450I"/>
</dbReference>
<name>A0A9D5C7Q3_9LILI</name>
<dbReference type="GO" id="GO:0020037">
    <property type="term" value="F:heme binding"/>
    <property type="evidence" value="ECO:0007669"/>
    <property type="project" value="InterPro"/>
</dbReference>
<sequence length="512" mass="58192">MDLFFILFILVTISIALLLKQRGTRRRLPPPSPPTIPILGNLLWLTKPFSQMEPMLHRLRAKYGPVFTLYVGSRPVVFIMDGKHVHRSLIANSEAFAHRPLPLTTSVLINSNLRSINNTPYGSLWRILRRNIASEVIHPSKASMSSTHVQRMALDILLKSLRKEAEANGGVVVPVHGIELCIAFLMSSLCFGVTLDEQVVDRIKNVQRELLSIVHIHFALNLLPKVALLLSWRRLGKLKQLRRAQDEIFIPLIRARKQLLAVQQSEQKDLMMISYVDSLLKLRVEDGAVGNTRALREEEIVSFCSEFLDASIWSSSKVLEWITARMVKHQDIQEKLKKEIRGVMGDKKRLVDLDELQRMPYVKAVIFEALRRHPPAHFLIPHAVKEDVMMDEYLIPNGSVVNFVVTSIGLDGRTWEEPLEFRPERFMPGGEGEGVDVTCRKREIKMMPFGAGRRMCPGLDMAVLQIQYLLVNLINEIELKAVEGLEVDFSDDAEIFVSMKNPFHARIAVSPA</sequence>
<dbReference type="InterPro" id="IPR002401">
    <property type="entry name" value="Cyt_P450_E_grp-I"/>
</dbReference>
<feature type="binding site" description="axial binding residue" evidence="6">
    <location>
        <position position="456"/>
    </location>
    <ligand>
        <name>heme</name>
        <dbReference type="ChEBI" id="CHEBI:30413"/>
    </ligand>
    <ligandPart>
        <name>Fe</name>
        <dbReference type="ChEBI" id="CHEBI:18248"/>
    </ligandPart>
</feature>
<dbReference type="EMBL" id="JAGGNH010000007">
    <property type="protein sequence ID" value="KAJ0968212.1"/>
    <property type="molecule type" value="Genomic_DNA"/>
</dbReference>
<keyword evidence="3 6" id="KW-0479">Metal-binding</keyword>
<evidence type="ECO:0000256" key="2">
    <source>
        <dbReference type="ARBA" id="ARBA00022692"/>
    </source>
</evidence>
<accession>A0A9D5C7Q3</accession>
<evidence type="ECO:0000256" key="6">
    <source>
        <dbReference type="PIRSR" id="PIRSR602401-1"/>
    </source>
</evidence>
<reference evidence="9" key="1">
    <citation type="submission" date="2021-03" db="EMBL/GenBank/DDBJ databases">
        <authorList>
            <person name="Li Z."/>
            <person name="Yang C."/>
        </authorList>
    </citation>
    <scope>NUCLEOTIDE SEQUENCE</scope>
    <source>
        <strain evidence="9">Dzin_1.0</strain>
        <tissue evidence="9">Leaf</tissue>
    </source>
</reference>
<evidence type="ECO:0000313" key="10">
    <source>
        <dbReference type="Proteomes" id="UP001085076"/>
    </source>
</evidence>
<keyword evidence="7" id="KW-0503">Monooxygenase</keyword>
<dbReference type="Proteomes" id="UP001085076">
    <property type="component" value="Miscellaneous, Linkage group lg07"/>
</dbReference>
<evidence type="ECO:0000313" key="9">
    <source>
        <dbReference type="EMBL" id="KAJ0968212.1"/>
    </source>
</evidence>
<dbReference type="GO" id="GO:0016709">
    <property type="term" value="F:oxidoreductase activity, acting on paired donors, with incorporation or reduction of molecular oxygen, NAD(P)H as one donor, and incorporation of one atom of oxygen"/>
    <property type="evidence" value="ECO:0007669"/>
    <property type="project" value="TreeGrafter"/>
</dbReference>
<dbReference type="CDD" id="cd11075">
    <property type="entry name" value="CYP77_89"/>
    <property type="match status" value="1"/>
</dbReference>
<comment type="cofactor">
    <cofactor evidence="6">
        <name>heme</name>
        <dbReference type="ChEBI" id="CHEBI:30413"/>
    </cofactor>
</comment>
<evidence type="ECO:0000256" key="3">
    <source>
        <dbReference type="ARBA" id="ARBA00022723"/>
    </source>
</evidence>
<dbReference type="OrthoDB" id="651150at2759"/>
<dbReference type="PROSITE" id="PS00086">
    <property type="entry name" value="CYTOCHROME_P450"/>
    <property type="match status" value="1"/>
</dbReference>
<keyword evidence="7" id="KW-0560">Oxidoreductase</keyword>
<evidence type="ECO:0008006" key="11">
    <source>
        <dbReference type="Google" id="ProtNLM"/>
    </source>
</evidence>
<protein>
    <recommendedName>
        <fullName evidence="11">Cytochrome P450</fullName>
    </recommendedName>
</protein>